<keyword evidence="3" id="KW-1185">Reference proteome</keyword>
<evidence type="ECO:0000256" key="1">
    <source>
        <dbReference type="SAM" id="SignalP"/>
    </source>
</evidence>
<feature type="signal peptide" evidence="1">
    <location>
        <begin position="1"/>
        <end position="22"/>
    </location>
</feature>
<dbReference type="EMBL" id="JBBPBF010000017">
    <property type="protein sequence ID" value="KAK7610598.1"/>
    <property type="molecule type" value="Genomic_DNA"/>
</dbReference>
<protein>
    <recommendedName>
        <fullName evidence="4">Secreted protein</fullName>
    </recommendedName>
</protein>
<evidence type="ECO:0008006" key="4">
    <source>
        <dbReference type="Google" id="ProtNLM"/>
    </source>
</evidence>
<dbReference type="Proteomes" id="UP001367316">
    <property type="component" value="Unassembled WGS sequence"/>
</dbReference>
<evidence type="ECO:0000313" key="2">
    <source>
        <dbReference type="EMBL" id="KAK7610598.1"/>
    </source>
</evidence>
<name>A0ABR1N5W3_9PEZI</name>
<evidence type="ECO:0000313" key="3">
    <source>
        <dbReference type="Proteomes" id="UP001367316"/>
    </source>
</evidence>
<gene>
    <name evidence="2" type="ORF">JOL62DRAFT_575401</name>
</gene>
<proteinExistence type="predicted"/>
<feature type="chain" id="PRO_5045319071" description="Secreted protein" evidence="1">
    <location>
        <begin position="23"/>
        <end position="123"/>
    </location>
</feature>
<reference evidence="2 3" key="1">
    <citation type="submission" date="2024-04" db="EMBL/GenBank/DDBJ databases">
        <title>Phyllosticta paracitricarpa is synonymous to the EU quarantine fungus P. citricarpa based on phylogenomic analyses.</title>
        <authorList>
            <consortium name="Lawrence Berkeley National Laboratory"/>
            <person name="Van ingen-buijs V.A."/>
            <person name="Van westerhoven A.C."/>
            <person name="Haridas S."/>
            <person name="Skiadas P."/>
            <person name="Martin F."/>
            <person name="Groenewald J.Z."/>
            <person name="Crous P.W."/>
            <person name="Seidl M.F."/>
        </authorList>
    </citation>
    <scope>NUCLEOTIDE SEQUENCE [LARGE SCALE GENOMIC DNA]</scope>
    <source>
        <strain evidence="2 3">CBS 141358</strain>
    </source>
</reference>
<keyword evidence="1" id="KW-0732">Signal</keyword>
<organism evidence="2 3">
    <name type="scientific">Phyllosticta paracitricarpa</name>
    <dbReference type="NCBI Taxonomy" id="2016321"/>
    <lineage>
        <taxon>Eukaryota</taxon>
        <taxon>Fungi</taxon>
        <taxon>Dikarya</taxon>
        <taxon>Ascomycota</taxon>
        <taxon>Pezizomycotina</taxon>
        <taxon>Dothideomycetes</taxon>
        <taxon>Dothideomycetes incertae sedis</taxon>
        <taxon>Botryosphaeriales</taxon>
        <taxon>Phyllostictaceae</taxon>
        <taxon>Phyllosticta</taxon>
    </lineage>
</organism>
<sequence length="123" mass="13582">MQKTNMQLSLAILLITLGLARSQKLQCCFSDVSSTNTGPCTAQQYQAHRDIINNLLGSAGCSRYSCGYVKLNRLHIWSYSEAYNCQLDLTGLGPGRQLPECYLQCIPMGQSGMCPQVKTPCIR</sequence>
<accession>A0ABR1N5W3</accession>
<comment type="caution">
    <text evidence="2">The sequence shown here is derived from an EMBL/GenBank/DDBJ whole genome shotgun (WGS) entry which is preliminary data.</text>
</comment>